<keyword evidence="3 6" id="KW-1133">Transmembrane helix</keyword>
<feature type="transmembrane region" description="Helical" evidence="6">
    <location>
        <begin position="260"/>
        <end position="283"/>
    </location>
</feature>
<comment type="subcellular location">
    <subcellularLocation>
        <location evidence="1">Membrane</location>
        <topology evidence="1">Multi-pass membrane protein</topology>
    </subcellularLocation>
</comment>
<dbReference type="Pfam" id="PF04193">
    <property type="entry name" value="PQ-loop"/>
    <property type="match status" value="2"/>
</dbReference>
<evidence type="ECO:0000313" key="8">
    <source>
        <dbReference type="Proteomes" id="UP001608902"/>
    </source>
</evidence>
<dbReference type="GO" id="GO:0016020">
    <property type="term" value="C:membrane"/>
    <property type="evidence" value="ECO:0007669"/>
    <property type="project" value="UniProtKB-SubCell"/>
</dbReference>
<evidence type="ECO:0000256" key="3">
    <source>
        <dbReference type="ARBA" id="ARBA00022989"/>
    </source>
</evidence>
<evidence type="ECO:0000313" key="7">
    <source>
        <dbReference type="EMBL" id="MFH4980379.1"/>
    </source>
</evidence>
<dbReference type="Proteomes" id="UP001608902">
    <property type="component" value="Unassembled WGS sequence"/>
</dbReference>
<protein>
    <recommendedName>
        <fullName evidence="9">PQ-loop repeat-containing protein</fullName>
    </recommendedName>
</protein>
<evidence type="ECO:0000256" key="2">
    <source>
        <dbReference type="ARBA" id="ARBA00022692"/>
    </source>
</evidence>
<keyword evidence="4 6" id="KW-0472">Membrane</keyword>
<proteinExistence type="inferred from homology"/>
<dbReference type="PANTHER" id="PTHR16201:SF34">
    <property type="entry name" value="LYSOSOMAL AMINO ACID TRANSPORTER 1"/>
    <property type="match status" value="1"/>
</dbReference>
<feature type="transmembrane region" description="Helical" evidence="6">
    <location>
        <begin position="39"/>
        <end position="64"/>
    </location>
</feature>
<feature type="transmembrane region" description="Helical" evidence="6">
    <location>
        <begin position="229"/>
        <end position="248"/>
    </location>
</feature>
<reference evidence="7 8" key="1">
    <citation type="submission" date="2024-08" db="EMBL/GenBank/DDBJ databases">
        <title>Gnathostoma spinigerum genome.</title>
        <authorList>
            <person name="Gonzalez-Bertolin B."/>
            <person name="Monzon S."/>
            <person name="Zaballos A."/>
            <person name="Jimenez P."/>
            <person name="Dekumyoy P."/>
            <person name="Varona S."/>
            <person name="Cuesta I."/>
            <person name="Sumanam S."/>
            <person name="Adisakwattana P."/>
            <person name="Gasser R.B."/>
            <person name="Hernandez-Gonzalez A."/>
            <person name="Young N.D."/>
            <person name="Perteguer M.J."/>
        </authorList>
    </citation>
    <scope>NUCLEOTIDE SEQUENCE [LARGE SCALE GENOMIC DNA]</scope>
    <source>
        <strain evidence="7">AL3</strain>
        <tissue evidence="7">Liver</tissue>
    </source>
</reference>
<comment type="similarity">
    <text evidence="5">Belongs to the laat-1 family.</text>
</comment>
<dbReference type="InterPro" id="IPR051415">
    <property type="entry name" value="LAAT-1"/>
</dbReference>
<dbReference type="Gene3D" id="1.20.1280.290">
    <property type="match status" value="2"/>
</dbReference>
<comment type="caution">
    <text evidence="7">The sequence shown here is derived from an EMBL/GenBank/DDBJ whole genome shotgun (WGS) entry which is preliminary data.</text>
</comment>
<dbReference type="SMART" id="SM00679">
    <property type="entry name" value="CTNS"/>
    <property type="match status" value="2"/>
</dbReference>
<evidence type="ECO:0000256" key="4">
    <source>
        <dbReference type="ARBA" id="ARBA00023136"/>
    </source>
</evidence>
<evidence type="ECO:0000256" key="6">
    <source>
        <dbReference type="SAM" id="Phobius"/>
    </source>
</evidence>
<feature type="transmembrane region" description="Helical" evidence="6">
    <location>
        <begin position="135"/>
        <end position="154"/>
    </location>
</feature>
<feature type="transmembrane region" description="Helical" evidence="6">
    <location>
        <begin position="76"/>
        <end position="97"/>
    </location>
</feature>
<name>A0ABD6EQC4_9BILA</name>
<accession>A0ABD6EQC4</accession>
<keyword evidence="8" id="KW-1185">Reference proteome</keyword>
<evidence type="ECO:0008006" key="9">
    <source>
        <dbReference type="Google" id="ProtNLM"/>
    </source>
</evidence>
<dbReference type="InterPro" id="IPR006603">
    <property type="entry name" value="PQ-loop_rpt"/>
</dbReference>
<keyword evidence="2 6" id="KW-0812">Transmembrane</keyword>
<evidence type="ECO:0000256" key="5">
    <source>
        <dbReference type="ARBA" id="ARBA00038039"/>
    </source>
</evidence>
<feature type="transmembrane region" description="Helical" evidence="6">
    <location>
        <begin position="195"/>
        <end position="217"/>
    </location>
</feature>
<gene>
    <name evidence="7" type="ORF">AB6A40_007088</name>
</gene>
<dbReference type="PANTHER" id="PTHR16201">
    <property type="entry name" value="SEVEN TRANSMEMBRANE PROTEIN 1-RELATED"/>
    <property type="match status" value="1"/>
</dbReference>
<dbReference type="AlphaFoldDB" id="A0ABD6EQC4"/>
<evidence type="ECO:0000256" key="1">
    <source>
        <dbReference type="ARBA" id="ARBA00004141"/>
    </source>
</evidence>
<organism evidence="7 8">
    <name type="scientific">Gnathostoma spinigerum</name>
    <dbReference type="NCBI Taxonomy" id="75299"/>
    <lineage>
        <taxon>Eukaryota</taxon>
        <taxon>Metazoa</taxon>
        <taxon>Ecdysozoa</taxon>
        <taxon>Nematoda</taxon>
        <taxon>Chromadorea</taxon>
        <taxon>Rhabditida</taxon>
        <taxon>Spirurina</taxon>
        <taxon>Gnathostomatomorpha</taxon>
        <taxon>Gnathostomatoidea</taxon>
        <taxon>Gnathostomatidae</taxon>
        <taxon>Gnathostoma</taxon>
    </lineage>
</organism>
<sequence length="286" mass="32365">MSRMIESFINITALLQPCPDGIQWIRKFLGDCVRTNVQVVGFFIGILSVILLSSCLIPQLYFNFRSKTCEGLSPALILFWAVGNSMCVIGTFFANQFAFQKAIAIFDVVQDMIMIGQYLAYSVYKKYSLISDRSILKIFLPLLATNLFILPSIFARSMQSTDLAVASKPQRHLMKYLHVVEMDSFVSSRGLFVEIGYLLIFISSVFFVLAQLPQIWLNYRRKSCKGLSMGMYGALLAGRVTNVLSIILQSADLNDFFAHFIWMMGTALCGIEESIVVFQYVLYDDK</sequence>
<dbReference type="EMBL" id="JBGFUD010005465">
    <property type="protein sequence ID" value="MFH4980379.1"/>
    <property type="molecule type" value="Genomic_DNA"/>
</dbReference>